<dbReference type="RefSeq" id="WP_118024952.1">
    <property type="nucleotide sequence ID" value="NZ_QSFO01000003.1"/>
</dbReference>
<comment type="caution">
    <text evidence="6">The sequence shown here is derived from an EMBL/GenBank/DDBJ whole genome shotgun (WGS) entry which is preliminary data.</text>
</comment>
<sequence>MNEMVKVKNVTLNIKDALILDKVNLSVEKGSICGLVGRNGSGKTMLMKCICGFIPVTEGEILVNNQKVGVKDKFAENLGFIIETPGFMPNYTAYKNLEFLSSINSKVNKQRIREVIELVGLDPDSKKKVGKFSLGMNQRLGLAQAIIDNPDLLILDEPFNGLDNDGVKQIRKLLLTLKEQGKTIIMASHTKEDINILCDRVCFMDNGRLILGTNKENE</sequence>
<dbReference type="Pfam" id="PF00005">
    <property type="entry name" value="ABC_tran"/>
    <property type="match status" value="1"/>
</dbReference>
<keyword evidence="4 6" id="KW-0067">ATP-binding</keyword>
<dbReference type="Proteomes" id="UP000284598">
    <property type="component" value="Unassembled WGS sequence"/>
</dbReference>
<protein>
    <submittedName>
        <fullName evidence="6">ATP-binding cassette domain-containing protein</fullName>
    </submittedName>
</protein>
<evidence type="ECO:0000313" key="6">
    <source>
        <dbReference type="EMBL" id="RHA56231.1"/>
    </source>
</evidence>
<dbReference type="InterPro" id="IPR003593">
    <property type="entry name" value="AAA+_ATPase"/>
</dbReference>
<evidence type="ECO:0000256" key="4">
    <source>
        <dbReference type="ARBA" id="ARBA00022840"/>
    </source>
</evidence>
<dbReference type="InterPro" id="IPR027417">
    <property type="entry name" value="P-loop_NTPase"/>
</dbReference>
<dbReference type="PROSITE" id="PS50893">
    <property type="entry name" value="ABC_TRANSPORTER_2"/>
    <property type="match status" value="1"/>
</dbReference>
<accession>A0A413S3J9</accession>
<dbReference type="SUPFAM" id="SSF52540">
    <property type="entry name" value="P-loop containing nucleoside triphosphate hydrolases"/>
    <property type="match status" value="1"/>
</dbReference>
<gene>
    <name evidence="6" type="ORF">DW929_03865</name>
</gene>
<proteinExistence type="inferred from homology"/>
<dbReference type="AlphaFoldDB" id="A0A413S3J9"/>
<dbReference type="SMART" id="SM00382">
    <property type="entry name" value="AAA"/>
    <property type="match status" value="1"/>
</dbReference>
<dbReference type="EMBL" id="QSFO01000003">
    <property type="protein sequence ID" value="RHA56231.1"/>
    <property type="molecule type" value="Genomic_DNA"/>
</dbReference>
<dbReference type="GO" id="GO:0016887">
    <property type="term" value="F:ATP hydrolysis activity"/>
    <property type="evidence" value="ECO:0007669"/>
    <property type="project" value="InterPro"/>
</dbReference>
<evidence type="ECO:0000256" key="1">
    <source>
        <dbReference type="ARBA" id="ARBA00005417"/>
    </source>
</evidence>
<dbReference type="GO" id="GO:0005524">
    <property type="term" value="F:ATP binding"/>
    <property type="evidence" value="ECO:0007669"/>
    <property type="project" value="UniProtKB-KW"/>
</dbReference>
<evidence type="ECO:0000256" key="2">
    <source>
        <dbReference type="ARBA" id="ARBA00022448"/>
    </source>
</evidence>
<keyword evidence="3" id="KW-0547">Nucleotide-binding</keyword>
<evidence type="ECO:0000256" key="3">
    <source>
        <dbReference type="ARBA" id="ARBA00022741"/>
    </source>
</evidence>
<organism evidence="6 7">
    <name type="scientific">Eubacterium ventriosum</name>
    <dbReference type="NCBI Taxonomy" id="39496"/>
    <lineage>
        <taxon>Bacteria</taxon>
        <taxon>Bacillati</taxon>
        <taxon>Bacillota</taxon>
        <taxon>Clostridia</taxon>
        <taxon>Eubacteriales</taxon>
        <taxon>Eubacteriaceae</taxon>
        <taxon>Eubacterium</taxon>
    </lineage>
</organism>
<reference evidence="6 7" key="1">
    <citation type="submission" date="2018-08" db="EMBL/GenBank/DDBJ databases">
        <title>A genome reference for cultivated species of the human gut microbiota.</title>
        <authorList>
            <person name="Zou Y."/>
            <person name="Xue W."/>
            <person name="Luo G."/>
        </authorList>
    </citation>
    <scope>NUCLEOTIDE SEQUENCE [LARGE SCALE GENOMIC DNA]</scope>
    <source>
        <strain evidence="6 7">AM43-2</strain>
    </source>
</reference>
<dbReference type="Gene3D" id="3.40.50.300">
    <property type="entry name" value="P-loop containing nucleotide triphosphate hydrolases"/>
    <property type="match status" value="1"/>
</dbReference>
<dbReference type="InterPro" id="IPR003439">
    <property type="entry name" value="ABC_transporter-like_ATP-bd"/>
</dbReference>
<dbReference type="PANTHER" id="PTHR43335">
    <property type="entry name" value="ABC TRANSPORTER, ATP-BINDING PROTEIN"/>
    <property type="match status" value="1"/>
</dbReference>
<feature type="domain" description="ABC transporter" evidence="5">
    <location>
        <begin position="5"/>
        <end position="218"/>
    </location>
</feature>
<name>A0A413S3J9_9FIRM</name>
<keyword evidence="2" id="KW-0813">Transport</keyword>
<comment type="similarity">
    <text evidence="1">Belongs to the ABC transporter superfamily.</text>
</comment>
<evidence type="ECO:0000313" key="7">
    <source>
        <dbReference type="Proteomes" id="UP000284598"/>
    </source>
</evidence>
<evidence type="ECO:0000259" key="5">
    <source>
        <dbReference type="PROSITE" id="PS50893"/>
    </source>
</evidence>